<dbReference type="HOGENOM" id="CLU_026673_16_5_1"/>
<protein>
    <recommendedName>
        <fullName evidence="1">Enoyl reductase (ER) domain-containing protein</fullName>
    </recommendedName>
</protein>
<dbReference type="Proteomes" id="UP000029665">
    <property type="component" value="Unassembled WGS sequence"/>
</dbReference>
<keyword evidence="3" id="KW-1185">Reference proteome</keyword>
<dbReference type="InterPro" id="IPR011032">
    <property type="entry name" value="GroES-like_sf"/>
</dbReference>
<comment type="caution">
    <text evidence="2">The sequence shown here is derived from an EMBL/GenBank/DDBJ whole genome shotgun (WGS) entry which is preliminary data.</text>
</comment>
<dbReference type="PANTHER" id="PTHR45348:SF2">
    <property type="entry name" value="ZINC-TYPE ALCOHOL DEHYDROGENASE-LIKE PROTEIN C2E1P3.01"/>
    <property type="match status" value="1"/>
</dbReference>
<dbReference type="InterPro" id="IPR013149">
    <property type="entry name" value="ADH-like_C"/>
</dbReference>
<dbReference type="Pfam" id="PF08240">
    <property type="entry name" value="ADH_N"/>
    <property type="match status" value="1"/>
</dbReference>
<dbReference type="InterPro" id="IPR013154">
    <property type="entry name" value="ADH-like_N"/>
</dbReference>
<name>A0A060S639_PYCCI</name>
<evidence type="ECO:0000313" key="3">
    <source>
        <dbReference type="Proteomes" id="UP000029665"/>
    </source>
</evidence>
<evidence type="ECO:0000259" key="1">
    <source>
        <dbReference type="SMART" id="SM00829"/>
    </source>
</evidence>
<dbReference type="Pfam" id="PF00107">
    <property type="entry name" value="ADH_zinc_N"/>
    <property type="match status" value="1"/>
</dbReference>
<dbReference type="GO" id="GO:0016651">
    <property type="term" value="F:oxidoreductase activity, acting on NAD(P)H"/>
    <property type="evidence" value="ECO:0007669"/>
    <property type="project" value="InterPro"/>
</dbReference>
<dbReference type="InterPro" id="IPR047122">
    <property type="entry name" value="Trans-enoyl_RdTase-like"/>
</dbReference>
<dbReference type="SUPFAM" id="SSF50129">
    <property type="entry name" value="GroES-like"/>
    <property type="match status" value="1"/>
</dbReference>
<feature type="domain" description="Enoyl reductase (ER)" evidence="1">
    <location>
        <begin position="14"/>
        <end position="313"/>
    </location>
</feature>
<dbReference type="CDD" id="cd08249">
    <property type="entry name" value="enoyl_reductase_like"/>
    <property type="match status" value="1"/>
</dbReference>
<gene>
    <name evidence="2" type="ORF">BN946_scf184836.g21</name>
</gene>
<dbReference type="InterPro" id="IPR020843">
    <property type="entry name" value="ER"/>
</dbReference>
<dbReference type="Gene3D" id="3.90.180.10">
    <property type="entry name" value="Medium-chain alcohol dehydrogenases, catalytic domain"/>
    <property type="match status" value="1"/>
</dbReference>
<dbReference type="EMBL" id="CCBP010000059">
    <property type="protein sequence ID" value="CDO69947.1"/>
    <property type="molecule type" value="Genomic_DNA"/>
</dbReference>
<proteinExistence type="predicted"/>
<sequence>MSTPTKQLALVLGAKLGPLQLKEIDVPKPAAKELLVRIEAAGLNPGDWKVWKLGILVEKYPVILGFDAAGVVVEVGSDVNDYAVGDRVMFQGWVDFATFDVHGTYQQYCRVIPECRAKIPANLSFEQAATIPSGLSAAALPLYSRGEGAPSAKLLGPWEEGGRGHYAGKPFFLLGGASSIGQYVIQLARLSGFSPIITSASLRNTELLKSLGATHVLDRKLSSEDLTKEALKIAGGPIDVVFDAISAPETLTAGFEATSPTGDFIIVSNRPIPGASEHPDKKVHFARGLFNAPFNAAASLSLLAKLPELLESGDIKVK</sequence>
<dbReference type="AlphaFoldDB" id="A0A060S639"/>
<reference evidence="2" key="1">
    <citation type="submission" date="2014-01" db="EMBL/GenBank/DDBJ databases">
        <title>The genome of the white-rot fungus Pycnoporus cinnabarinus: a basidiomycete model with a versatile arsenal for lignocellulosic biomass breakdown.</title>
        <authorList>
            <person name="Levasseur A."/>
            <person name="Lomascolo A."/>
            <person name="Ruiz-Duenas F.J."/>
            <person name="Uzan E."/>
            <person name="Piumi F."/>
            <person name="Kues U."/>
            <person name="Ram A.F.J."/>
            <person name="Murat C."/>
            <person name="Haon M."/>
            <person name="Benoit I."/>
            <person name="Arfi Y."/>
            <person name="Chevret D."/>
            <person name="Drula E."/>
            <person name="Kwon M.J."/>
            <person name="Gouret P."/>
            <person name="Lesage-Meessen L."/>
            <person name="Lombard V."/>
            <person name="Mariette J."/>
            <person name="Noirot C."/>
            <person name="Park J."/>
            <person name="Patyshakuliyeva A."/>
            <person name="Wieneger R.A.B."/>
            <person name="Wosten H.A.B."/>
            <person name="Martin F."/>
            <person name="Coutinho P.M."/>
            <person name="de Vries R."/>
            <person name="Martinez A.T."/>
            <person name="Klopp C."/>
            <person name="Pontarotti P."/>
            <person name="Henrissat B."/>
            <person name="Record E."/>
        </authorList>
    </citation>
    <scope>NUCLEOTIDE SEQUENCE [LARGE SCALE GENOMIC DNA]</scope>
    <source>
        <strain evidence="2">BRFM137</strain>
    </source>
</reference>
<dbReference type="STRING" id="5643.A0A060S639"/>
<evidence type="ECO:0000313" key="2">
    <source>
        <dbReference type="EMBL" id="CDO69947.1"/>
    </source>
</evidence>
<dbReference type="PANTHER" id="PTHR45348">
    <property type="entry name" value="HYPOTHETICAL OXIDOREDUCTASE (EUROFUNG)"/>
    <property type="match status" value="1"/>
</dbReference>
<dbReference type="OMA" id="VEEYPAI"/>
<dbReference type="SMART" id="SM00829">
    <property type="entry name" value="PKS_ER"/>
    <property type="match status" value="1"/>
</dbReference>
<dbReference type="SUPFAM" id="SSF51735">
    <property type="entry name" value="NAD(P)-binding Rossmann-fold domains"/>
    <property type="match status" value="1"/>
</dbReference>
<dbReference type="InterPro" id="IPR036291">
    <property type="entry name" value="NAD(P)-bd_dom_sf"/>
</dbReference>
<accession>A0A060S639</accession>
<dbReference type="OrthoDB" id="3233595at2759"/>
<dbReference type="Gene3D" id="3.40.50.720">
    <property type="entry name" value="NAD(P)-binding Rossmann-like Domain"/>
    <property type="match status" value="1"/>
</dbReference>
<organism evidence="2 3">
    <name type="scientific">Pycnoporus cinnabarinus</name>
    <name type="common">Cinnabar-red polypore</name>
    <name type="synonym">Trametes cinnabarina</name>
    <dbReference type="NCBI Taxonomy" id="5643"/>
    <lineage>
        <taxon>Eukaryota</taxon>
        <taxon>Fungi</taxon>
        <taxon>Dikarya</taxon>
        <taxon>Basidiomycota</taxon>
        <taxon>Agaricomycotina</taxon>
        <taxon>Agaricomycetes</taxon>
        <taxon>Polyporales</taxon>
        <taxon>Polyporaceae</taxon>
        <taxon>Trametes</taxon>
    </lineage>
</organism>